<dbReference type="EMBL" id="SMKO01000024">
    <property type="protein sequence ID" value="TDD07744.1"/>
    <property type="molecule type" value="Genomic_DNA"/>
</dbReference>
<reference evidence="2 3" key="1">
    <citation type="submission" date="2019-03" db="EMBL/GenBank/DDBJ databases">
        <title>Draft genome sequences of novel Actinobacteria.</title>
        <authorList>
            <person name="Sahin N."/>
            <person name="Ay H."/>
            <person name="Saygin H."/>
        </authorList>
    </citation>
    <scope>NUCLEOTIDE SEQUENCE [LARGE SCALE GENOMIC DNA]</scope>
    <source>
        <strain evidence="2 3">KC310</strain>
    </source>
</reference>
<gene>
    <name evidence="2" type="ORF">E1292_12695</name>
</gene>
<keyword evidence="1" id="KW-0812">Transmembrane</keyword>
<proteinExistence type="predicted"/>
<feature type="transmembrane region" description="Helical" evidence="1">
    <location>
        <begin position="47"/>
        <end position="68"/>
    </location>
</feature>
<comment type="caution">
    <text evidence="2">The sequence shown here is derived from an EMBL/GenBank/DDBJ whole genome shotgun (WGS) entry which is preliminary data.</text>
</comment>
<name>A0A4R4VXX8_9ACTN</name>
<protein>
    <submittedName>
        <fullName evidence="2">ABC transporter permease</fullName>
    </submittedName>
</protein>
<keyword evidence="1" id="KW-0472">Membrane</keyword>
<feature type="transmembrane region" description="Helical" evidence="1">
    <location>
        <begin position="21"/>
        <end position="41"/>
    </location>
</feature>
<evidence type="ECO:0000256" key="1">
    <source>
        <dbReference type="SAM" id="Phobius"/>
    </source>
</evidence>
<keyword evidence="1" id="KW-1133">Transmembrane helix</keyword>
<feature type="transmembrane region" description="Helical" evidence="1">
    <location>
        <begin position="206"/>
        <end position="228"/>
    </location>
</feature>
<organism evidence="2 3">
    <name type="scientific">Nonomuraea deserti</name>
    <dbReference type="NCBI Taxonomy" id="1848322"/>
    <lineage>
        <taxon>Bacteria</taxon>
        <taxon>Bacillati</taxon>
        <taxon>Actinomycetota</taxon>
        <taxon>Actinomycetes</taxon>
        <taxon>Streptosporangiales</taxon>
        <taxon>Streptosporangiaceae</taxon>
        <taxon>Nonomuraea</taxon>
    </lineage>
</organism>
<sequence>MFPTACRAAIDQIRTQAVSPMSLLAALAMPAVFAFILYSHTATHTDAATAVGIAGIGMLNAVIVDLLVSLSGEKRWKTLYPALSSPGGLIPLVVGRLVGVAVQSLISLPGTLLMLTLIWGMSPNFDWSRWFLGGLCLAVATTALVGLLSYSLLRFPSSPGMTNGLTGVLIALSTLLVPSTALPPFMQPIAWLVPQSHVMAWVHGGAVAELATALSQSTLIYLVILLSVRRVEHAARARAIPLEA</sequence>
<dbReference type="Proteomes" id="UP000295258">
    <property type="component" value="Unassembled WGS sequence"/>
</dbReference>
<keyword evidence="3" id="KW-1185">Reference proteome</keyword>
<feature type="transmembrane region" description="Helical" evidence="1">
    <location>
        <begin position="130"/>
        <end position="153"/>
    </location>
</feature>
<feature type="transmembrane region" description="Helical" evidence="1">
    <location>
        <begin position="89"/>
        <end position="118"/>
    </location>
</feature>
<dbReference type="RefSeq" id="WP_132595310.1">
    <property type="nucleotide sequence ID" value="NZ_SMKO01000024.1"/>
</dbReference>
<evidence type="ECO:0000313" key="2">
    <source>
        <dbReference type="EMBL" id="TDD07744.1"/>
    </source>
</evidence>
<evidence type="ECO:0000313" key="3">
    <source>
        <dbReference type="Proteomes" id="UP000295258"/>
    </source>
</evidence>
<feature type="transmembrane region" description="Helical" evidence="1">
    <location>
        <begin position="165"/>
        <end position="186"/>
    </location>
</feature>
<accession>A0A4R4VXX8</accession>
<dbReference type="AlphaFoldDB" id="A0A4R4VXX8"/>